<feature type="chain" id="PRO_5017483174" description="Peptidase S1 domain-containing protein" evidence="1">
    <location>
        <begin position="22"/>
        <end position="300"/>
    </location>
</feature>
<dbReference type="Pfam" id="PF00089">
    <property type="entry name" value="Trypsin"/>
    <property type="match status" value="1"/>
</dbReference>
<keyword evidence="4" id="KW-1185">Reference proteome</keyword>
<dbReference type="Gene3D" id="2.40.10.10">
    <property type="entry name" value="Trypsin-like serine proteases"/>
    <property type="match status" value="2"/>
</dbReference>
<dbReference type="InterPro" id="IPR018114">
    <property type="entry name" value="TRYPSIN_HIS"/>
</dbReference>
<dbReference type="OrthoDB" id="10037376at2759"/>
<dbReference type="AlphaFoldDB" id="A0A397VQK2"/>
<feature type="domain" description="Peptidase S1" evidence="2">
    <location>
        <begin position="90"/>
        <end position="279"/>
    </location>
</feature>
<dbReference type="PROSITE" id="PS00134">
    <property type="entry name" value="TRYPSIN_HIS"/>
    <property type="match status" value="1"/>
</dbReference>
<dbReference type="GO" id="GO:0004252">
    <property type="term" value="F:serine-type endopeptidase activity"/>
    <property type="evidence" value="ECO:0007669"/>
    <property type="project" value="InterPro"/>
</dbReference>
<keyword evidence="1" id="KW-0732">Signal</keyword>
<dbReference type="InterPro" id="IPR043504">
    <property type="entry name" value="Peptidase_S1_PA_chymotrypsin"/>
</dbReference>
<reference evidence="3 4" key="1">
    <citation type="submission" date="2018-06" db="EMBL/GenBank/DDBJ databases">
        <title>Comparative genomics reveals the genomic features of Rhizophagus irregularis, R. cerebriforme, R. diaphanum and Gigaspora rosea, and their symbiotic lifestyle signature.</title>
        <authorList>
            <person name="Morin E."/>
            <person name="San Clemente H."/>
            <person name="Chen E.C.H."/>
            <person name="De La Providencia I."/>
            <person name="Hainaut M."/>
            <person name="Kuo A."/>
            <person name="Kohler A."/>
            <person name="Murat C."/>
            <person name="Tang N."/>
            <person name="Roy S."/>
            <person name="Loubradou J."/>
            <person name="Henrissat B."/>
            <person name="Grigoriev I.V."/>
            <person name="Corradi N."/>
            <person name="Roux C."/>
            <person name="Martin F.M."/>
        </authorList>
    </citation>
    <scope>NUCLEOTIDE SEQUENCE [LARGE SCALE GENOMIC DNA]</scope>
    <source>
        <strain evidence="3 4">DAOM 194757</strain>
    </source>
</reference>
<gene>
    <name evidence="3" type="ORF">C2G38_2071054</name>
</gene>
<dbReference type="Proteomes" id="UP000266673">
    <property type="component" value="Unassembled WGS sequence"/>
</dbReference>
<dbReference type="InterPro" id="IPR001254">
    <property type="entry name" value="Trypsin_dom"/>
</dbReference>
<evidence type="ECO:0000256" key="1">
    <source>
        <dbReference type="SAM" id="SignalP"/>
    </source>
</evidence>
<evidence type="ECO:0000313" key="4">
    <source>
        <dbReference type="Proteomes" id="UP000266673"/>
    </source>
</evidence>
<evidence type="ECO:0000259" key="2">
    <source>
        <dbReference type="Pfam" id="PF00089"/>
    </source>
</evidence>
<comment type="caution">
    <text evidence="3">The sequence shown here is derived from an EMBL/GenBank/DDBJ whole genome shotgun (WGS) entry which is preliminary data.</text>
</comment>
<evidence type="ECO:0000313" key="3">
    <source>
        <dbReference type="EMBL" id="RIB24041.1"/>
    </source>
</evidence>
<proteinExistence type="predicted"/>
<dbReference type="InterPro" id="IPR009003">
    <property type="entry name" value="Peptidase_S1_PA"/>
</dbReference>
<dbReference type="SUPFAM" id="SSF50494">
    <property type="entry name" value="Trypsin-like serine proteases"/>
    <property type="match status" value="1"/>
</dbReference>
<name>A0A397VQK2_9GLOM</name>
<protein>
    <recommendedName>
        <fullName evidence="2">Peptidase S1 domain-containing protein</fullName>
    </recommendedName>
</protein>
<feature type="signal peptide" evidence="1">
    <location>
        <begin position="1"/>
        <end position="21"/>
    </location>
</feature>
<sequence>MSKKHIAHILILLIIIKNVFTQSIISKMDNVENVIDYWTHEKMLNAIPMLSPIGELNTSNNENGRESDSDSFNADFESDFLLAVGKLFFTLSGKTYSCSASVIDTDDGNTGITAAHCLYSIKEGQYSTNVIFAPGYNNGSPSALGKIPVDVGSVPKSYRDSKLDDYAAIKFDYPGKLKFQTGSFGWGLTPPSPVSIAIFGYPVNGDLINCPRNGKNYCIWRGDSTLESIKFPKTTLAWKVPIYIGSGASGGPWVMKNSLPNYLGYLIGVTGYHVGRKNKGFNQYADAMNFTLIRILIDWP</sequence>
<dbReference type="GO" id="GO:0006508">
    <property type="term" value="P:proteolysis"/>
    <property type="evidence" value="ECO:0007669"/>
    <property type="project" value="InterPro"/>
</dbReference>
<organism evidence="3 4">
    <name type="scientific">Gigaspora rosea</name>
    <dbReference type="NCBI Taxonomy" id="44941"/>
    <lineage>
        <taxon>Eukaryota</taxon>
        <taxon>Fungi</taxon>
        <taxon>Fungi incertae sedis</taxon>
        <taxon>Mucoromycota</taxon>
        <taxon>Glomeromycotina</taxon>
        <taxon>Glomeromycetes</taxon>
        <taxon>Diversisporales</taxon>
        <taxon>Gigasporaceae</taxon>
        <taxon>Gigaspora</taxon>
    </lineage>
</organism>
<dbReference type="EMBL" id="QKWP01000233">
    <property type="protein sequence ID" value="RIB24041.1"/>
    <property type="molecule type" value="Genomic_DNA"/>
</dbReference>
<accession>A0A397VQK2</accession>